<gene>
    <name evidence="2" type="ORF">EZS27_037872</name>
</gene>
<evidence type="ECO:0000259" key="1">
    <source>
        <dbReference type="Pfam" id="PF02371"/>
    </source>
</evidence>
<dbReference type="InterPro" id="IPR003346">
    <property type="entry name" value="Transposase_20"/>
</dbReference>
<dbReference type="Pfam" id="PF02371">
    <property type="entry name" value="Transposase_20"/>
    <property type="match status" value="1"/>
</dbReference>
<proteinExistence type="predicted"/>
<comment type="caution">
    <text evidence="2">The sequence shown here is derived from an EMBL/GenBank/DDBJ whole genome shotgun (WGS) entry which is preliminary data.</text>
</comment>
<dbReference type="EMBL" id="SNRY01007193">
    <property type="protein sequence ID" value="KAA6310908.1"/>
    <property type="molecule type" value="Genomic_DNA"/>
</dbReference>
<organism evidence="2">
    <name type="scientific">termite gut metagenome</name>
    <dbReference type="NCBI Taxonomy" id="433724"/>
    <lineage>
        <taxon>unclassified sequences</taxon>
        <taxon>metagenomes</taxon>
        <taxon>organismal metagenomes</taxon>
    </lineage>
</organism>
<dbReference type="InterPro" id="IPR047650">
    <property type="entry name" value="Transpos_IS110"/>
</dbReference>
<dbReference type="AlphaFoldDB" id="A0A5J4PPX9"/>
<dbReference type="PANTHER" id="PTHR33055:SF13">
    <property type="entry name" value="TRANSPOSASE"/>
    <property type="match status" value="1"/>
</dbReference>
<dbReference type="GO" id="GO:0006313">
    <property type="term" value="P:DNA transposition"/>
    <property type="evidence" value="ECO:0007669"/>
    <property type="project" value="InterPro"/>
</dbReference>
<sequence length="171" mass="19577">MQLLIRMPEICSEHFPKEMEYLQTIPGVSLVSSMIIIAETGADMSVFQTSGKITGWAGLRPRNDDSAGKYKSTATTKGNRYLRSVFVQVAWAASRMKNSYYKEKFNRLAMRKSRKKALIAIARKLLTLTWHVLHDKCPYNPKSVHVYDPVKVAAKIAYHKREIERTKKLLS</sequence>
<evidence type="ECO:0000313" key="2">
    <source>
        <dbReference type="EMBL" id="KAA6310908.1"/>
    </source>
</evidence>
<accession>A0A5J4PPX9</accession>
<dbReference type="GO" id="GO:0004803">
    <property type="term" value="F:transposase activity"/>
    <property type="evidence" value="ECO:0007669"/>
    <property type="project" value="InterPro"/>
</dbReference>
<protein>
    <recommendedName>
        <fullName evidence="1">Transposase IS116/IS110/IS902 C-terminal domain-containing protein</fullName>
    </recommendedName>
</protein>
<name>A0A5J4PPX9_9ZZZZ</name>
<dbReference type="GO" id="GO:0003677">
    <property type="term" value="F:DNA binding"/>
    <property type="evidence" value="ECO:0007669"/>
    <property type="project" value="InterPro"/>
</dbReference>
<dbReference type="PANTHER" id="PTHR33055">
    <property type="entry name" value="TRANSPOSASE FOR INSERTION SEQUENCE ELEMENT IS1111A"/>
    <property type="match status" value="1"/>
</dbReference>
<feature type="domain" description="Transposase IS116/IS110/IS902 C-terminal" evidence="1">
    <location>
        <begin position="20"/>
        <end position="102"/>
    </location>
</feature>
<reference evidence="2" key="1">
    <citation type="submission" date="2019-03" db="EMBL/GenBank/DDBJ databases">
        <title>Single cell metagenomics reveals metabolic interactions within the superorganism composed of flagellate Streblomastix strix and complex community of Bacteroidetes bacteria on its surface.</title>
        <authorList>
            <person name="Treitli S.C."/>
            <person name="Kolisko M."/>
            <person name="Husnik F."/>
            <person name="Keeling P."/>
            <person name="Hampl V."/>
        </authorList>
    </citation>
    <scope>NUCLEOTIDE SEQUENCE</scope>
    <source>
        <strain evidence="2">STM</strain>
    </source>
</reference>